<dbReference type="OrthoDB" id="9760688at2"/>
<dbReference type="PANTHER" id="PTHR30160">
    <property type="entry name" value="TETRAACYLDISACCHARIDE 4'-KINASE-RELATED"/>
    <property type="match status" value="1"/>
</dbReference>
<dbReference type="InterPro" id="IPR002201">
    <property type="entry name" value="Glyco_trans_9"/>
</dbReference>
<reference evidence="3 4" key="1">
    <citation type="journal article" date="2017" name="Front. Microbiol.">
        <title>Genome Sequence of Desulfurella amilsii Strain TR1 and Comparative Genomics of Desulfurellaceae Family.</title>
        <authorList>
            <person name="Florentino A.P."/>
            <person name="Stams A.J."/>
            <person name="Sanchez-Andrea I."/>
        </authorList>
    </citation>
    <scope>NUCLEOTIDE SEQUENCE [LARGE SCALE GENOMIC DNA]</scope>
    <source>
        <strain evidence="3 4">TR1</strain>
    </source>
</reference>
<keyword evidence="1" id="KW-0328">Glycosyltransferase</keyword>
<sequence length="245" mass="28553">MTNLRTRTICKFSGSKSVAFKKLWRKYFYTNLLDYEDRGYSAYDKLQFLKVFNDNYNELKFRVFCSKQDDEKVEKFLIENKIKNPATILITYKRQTRRRKESYYIKLADMLCQDGFDPIFTAASNEVDYVKNALKLSKFSHFFYRDSGVGELVSLIKHAKLHIGNDSAPKHIAVALGVPSFTIFGSSNPKGWHPSNNSLHQYVQKNLSCQPCSKKECATLECLLELSPQQVYTQLKKFMENLWAR</sequence>
<dbReference type="Gene3D" id="3.40.50.2000">
    <property type="entry name" value="Glycogen Phosphorylase B"/>
    <property type="match status" value="1"/>
</dbReference>
<dbReference type="GO" id="GO:0008713">
    <property type="term" value="F:ADP-heptose-lipopolysaccharide heptosyltransferase activity"/>
    <property type="evidence" value="ECO:0007669"/>
    <property type="project" value="TreeGrafter"/>
</dbReference>
<dbReference type="PANTHER" id="PTHR30160:SF1">
    <property type="entry name" value="LIPOPOLYSACCHARIDE 1,2-N-ACETYLGLUCOSAMINETRANSFERASE-RELATED"/>
    <property type="match status" value="1"/>
</dbReference>
<dbReference type="GO" id="GO:0009244">
    <property type="term" value="P:lipopolysaccharide core region biosynthetic process"/>
    <property type="evidence" value="ECO:0007669"/>
    <property type="project" value="TreeGrafter"/>
</dbReference>
<accession>A0A1X4XW53</accession>
<dbReference type="InterPro" id="IPR051199">
    <property type="entry name" value="LPS_LOS_Heptosyltrfase"/>
</dbReference>
<organism evidence="3 4">
    <name type="scientific">Desulfurella amilsii</name>
    <dbReference type="NCBI Taxonomy" id="1562698"/>
    <lineage>
        <taxon>Bacteria</taxon>
        <taxon>Pseudomonadati</taxon>
        <taxon>Campylobacterota</taxon>
        <taxon>Desulfurellia</taxon>
        <taxon>Desulfurellales</taxon>
        <taxon>Desulfurellaceae</taxon>
        <taxon>Desulfurella</taxon>
    </lineage>
</organism>
<dbReference type="EMBL" id="MDSU01000018">
    <property type="protein sequence ID" value="OSS41763.1"/>
    <property type="molecule type" value="Genomic_DNA"/>
</dbReference>
<evidence type="ECO:0000313" key="3">
    <source>
        <dbReference type="EMBL" id="OSS41763.1"/>
    </source>
</evidence>
<proteinExistence type="predicted"/>
<evidence type="ECO:0000256" key="2">
    <source>
        <dbReference type="ARBA" id="ARBA00022679"/>
    </source>
</evidence>
<dbReference type="STRING" id="1562698.DESAMIL20_1316"/>
<protein>
    <submittedName>
        <fullName evidence="3">Heptosyltransferase family protein</fullName>
    </submittedName>
</protein>
<dbReference type="RefSeq" id="WP_086033998.1">
    <property type="nucleotide sequence ID" value="NZ_MDSU01000018.1"/>
</dbReference>
<name>A0A1X4XW53_9BACT</name>
<evidence type="ECO:0000256" key="1">
    <source>
        <dbReference type="ARBA" id="ARBA00022676"/>
    </source>
</evidence>
<gene>
    <name evidence="3" type="ORF">DESAMIL20_1316</name>
</gene>
<dbReference type="GO" id="GO:0005829">
    <property type="term" value="C:cytosol"/>
    <property type="evidence" value="ECO:0007669"/>
    <property type="project" value="TreeGrafter"/>
</dbReference>
<comment type="caution">
    <text evidence="3">The sequence shown here is derived from an EMBL/GenBank/DDBJ whole genome shotgun (WGS) entry which is preliminary data.</text>
</comment>
<dbReference type="Pfam" id="PF01075">
    <property type="entry name" value="Glyco_transf_9"/>
    <property type="match status" value="1"/>
</dbReference>
<dbReference type="SUPFAM" id="SSF53756">
    <property type="entry name" value="UDP-Glycosyltransferase/glycogen phosphorylase"/>
    <property type="match status" value="1"/>
</dbReference>
<keyword evidence="2 3" id="KW-0808">Transferase</keyword>
<dbReference type="Proteomes" id="UP000194141">
    <property type="component" value="Unassembled WGS sequence"/>
</dbReference>
<keyword evidence="4" id="KW-1185">Reference proteome</keyword>
<dbReference type="CDD" id="cd03789">
    <property type="entry name" value="GT9_LPS_heptosyltransferase"/>
    <property type="match status" value="1"/>
</dbReference>
<evidence type="ECO:0000313" key="4">
    <source>
        <dbReference type="Proteomes" id="UP000194141"/>
    </source>
</evidence>
<dbReference type="AlphaFoldDB" id="A0A1X4XW53"/>